<dbReference type="InterPro" id="IPR007110">
    <property type="entry name" value="Ig-like_dom"/>
</dbReference>
<dbReference type="SMART" id="SM00409">
    <property type="entry name" value="IG"/>
    <property type="match status" value="1"/>
</dbReference>
<dbReference type="Gene3D" id="2.60.40.10">
    <property type="entry name" value="Immunoglobulins"/>
    <property type="match status" value="1"/>
</dbReference>
<dbReference type="SMART" id="SM00406">
    <property type="entry name" value="IGv"/>
    <property type="match status" value="1"/>
</dbReference>
<keyword evidence="2" id="KW-0472">Membrane</keyword>
<dbReference type="Proteomes" id="UP000472276">
    <property type="component" value="Unassembled WGS sequence"/>
</dbReference>
<dbReference type="InterPro" id="IPR013106">
    <property type="entry name" value="Ig_V-set"/>
</dbReference>
<dbReference type="InterPro" id="IPR003599">
    <property type="entry name" value="Ig_sub"/>
</dbReference>
<keyword evidence="3" id="KW-0393">Immunoglobulin domain</keyword>
<dbReference type="OMA" id="LCYTITN"/>
<evidence type="ECO:0000256" key="1">
    <source>
        <dbReference type="ARBA" id="ARBA00004370"/>
    </source>
</evidence>
<protein>
    <recommendedName>
        <fullName evidence="4">Ig-like domain-containing protein</fullName>
    </recommendedName>
</protein>
<reference evidence="5" key="2">
    <citation type="submission" date="2025-09" db="UniProtKB">
        <authorList>
            <consortium name="Ensembl"/>
        </authorList>
    </citation>
    <scope>IDENTIFICATION</scope>
</reference>
<sequence length="179" mass="20572">MVWLQSCCSRNSHRVYPQILNICSVLFPLSDQKNITAVSGQNVTLTCRAPNNNLIAVNWSRADLGEKYVLLYRDGHFEPHNQHPSLKNRVDLQGRQMKDGDVSLILKNVTTNDTGTYECRVFVGEPSSWKSINTTYLRVDPPGWICRTESWSVCLWSASCSCCLWFFYLQKTQIFVSWI</sequence>
<dbReference type="AlphaFoldDB" id="A0A668RUQ4"/>
<evidence type="ECO:0000256" key="2">
    <source>
        <dbReference type="ARBA" id="ARBA00023136"/>
    </source>
</evidence>
<evidence type="ECO:0000313" key="6">
    <source>
        <dbReference type="Proteomes" id="UP000472276"/>
    </source>
</evidence>
<dbReference type="SUPFAM" id="SSF48726">
    <property type="entry name" value="Immunoglobulin"/>
    <property type="match status" value="1"/>
</dbReference>
<organism evidence="5 6">
    <name type="scientific">Oreochromis aureus</name>
    <name type="common">Israeli tilapia</name>
    <name type="synonym">Chromis aureus</name>
    <dbReference type="NCBI Taxonomy" id="47969"/>
    <lineage>
        <taxon>Eukaryota</taxon>
        <taxon>Metazoa</taxon>
        <taxon>Chordata</taxon>
        <taxon>Craniata</taxon>
        <taxon>Vertebrata</taxon>
        <taxon>Euteleostomi</taxon>
        <taxon>Actinopterygii</taxon>
        <taxon>Neopterygii</taxon>
        <taxon>Teleostei</taxon>
        <taxon>Neoteleostei</taxon>
        <taxon>Acanthomorphata</taxon>
        <taxon>Ovalentaria</taxon>
        <taxon>Cichlomorphae</taxon>
        <taxon>Cichliformes</taxon>
        <taxon>Cichlidae</taxon>
        <taxon>African cichlids</taxon>
        <taxon>Pseudocrenilabrinae</taxon>
        <taxon>Oreochromini</taxon>
        <taxon>Oreochromis</taxon>
    </lineage>
</organism>
<feature type="domain" description="Ig-like" evidence="4">
    <location>
        <begin position="17"/>
        <end position="133"/>
    </location>
</feature>
<dbReference type="GO" id="GO:0001817">
    <property type="term" value="P:regulation of cytokine production"/>
    <property type="evidence" value="ECO:0007669"/>
    <property type="project" value="TreeGrafter"/>
</dbReference>
<reference evidence="5" key="1">
    <citation type="submission" date="2025-08" db="UniProtKB">
        <authorList>
            <consortium name="Ensembl"/>
        </authorList>
    </citation>
    <scope>IDENTIFICATION</scope>
</reference>
<name>A0A668RUQ4_OREAU</name>
<evidence type="ECO:0000256" key="3">
    <source>
        <dbReference type="ARBA" id="ARBA00023319"/>
    </source>
</evidence>
<dbReference type="PANTHER" id="PTHR24100">
    <property type="entry name" value="BUTYROPHILIN"/>
    <property type="match status" value="1"/>
</dbReference>
<accession>A0A668RUQ4</accession>
<dbReference type="Pfam" id="PF07686">
    <property type="entry name" value="V-set"/>
    <property type="match status" value="1"/>
</dbReference>
<dbReference type="GO" id="GO:0050852">
    <property type="term" value="P:T cell receptor signaling pathway"/>
    <property type="evidence" value="ECO:0007669"/>
    <property type="project" value="TreeGrafter"/>
</dbReference>
<dbReference type="InterPro" id="IPR013783">
    <property type="entry name" value="Ig-like_fold"/>
</dbReference>
<dbReference type="Ensembl" id="ENSOABT00000008232.2">
    <property type="protein sequence ID" value="ENSOABP00000007938.2"/>
    <property type="gene ID" value="ENSOABG00000004341.2"/>
</dbReference>
<comment type="subcellular location">
    <subcellularLocation>
        <location evidence="1">Membrane</location>
    </subcellularLocation>
</comment>
<evidence type="ECO:0000259" key="4">
    <source>
        <dbReference type="PROSITE" id="PS50835"/>
    </source>
</evidence>
<proteinExistence type="predicted"/>
<dbReference type="PANTHER" id="PTHR24100:SF151">
    <property type="entry name" value="ICOS LIGAND"/>
    <property type="match status" value="1"/>
</dbReference>
<keyword evidence="6" id="KW-1185">Reference proteome</keyword>
<dbReference type="GO" id="GO:0009897">
    <property type="term" value="C:external side of plasma membrane"/>
    <property type="evidence" value="ECO:0007669"/>
    <property type="project" value="TreeGrafter"/>
</dbReference>
<dbReference type="PROSITE" id="PS50835">
    <property type="entry name" value="IG_LIKE"/>
    <property type="match status" value="1"/>
</dbReference>
<evidence type="ECO:0000313" key="5">
    <source>
        <dbReference type="Ensembl" id="ENSOABP00000007938.2"/>
    </source>
</evidence>
<dbReference type="InterPro" id="IPR036179">
    <property type="entry name" value="Ig-like_dom_sf"/>
</dbReference>
<dbReference type="InterPro" id="IPR050504">
    <property type="entry name" value="IgSF_BTN/MOG"/>
</dbReference>
<dbReference type="GO" id="GO:0005102">
    <property type="term" value="F:signaling receptor binding"/>
    <property type="evidence" value="ECO:0007669"/>
    <property type="project" value="TreeGrafter"/>
</dbReference>